<evidence type="ECO:0000313" key="2">
    <source>
        <dbReference type="Proteomes" id="UP000001819"/>
    </source>
</evidence>
<sequence>MHSQQWLMPVAMAMVFALLQLQLAGSTSASRNETHTTTTVKAVGGAAAPVCRLPPVCMENSPRVCGRFPDGKCQRFNNICHLLEAHHNGKPAAVGHVPARECRHVAGVGYLYRRPCHDGCPGRRVNCSRSPHSAKICVRTTNHKECQLLANVCQLRQRNCHDTPRHNWHRTDRRRCGLAKLGDEPRPCLPLRNAPKSATEQQ</sequence>
<gene>
    <name evidence="3" type="primary">LOC6902285</name>
</gene>
<protein>
    <submittedName>
        <fullName evidence="3">Uncharacterized protein</fullName>
    </submittedName>
</protein>
<dbReference type="Proteomes" id="UP000001819">
    <property type="component" value="Chromosome X"/>
</dbReference>
<proteinExistence type="predicted"/>
<evidence type="ECO:0000313" key="3">
    <source>
        <dbReference type="RefSeq" id="XP_002133812.2"/>
    </source>
</evidence>
<name>A0A6I8UZ35_DROPS</name>
<organism evidence="2 3">
    <name type="scientific">Drosophila pseudoobscura pseudoobscura</name>
    <name type="common">Fruit fly</name>
    <dbReference type="NCBI Taxonomy" id="46245"/>
    <lineage>
        <taxon>Eukaryota</taxon>
        <taxon>Metazoa</taxon>
        <taxon>Ecdysozoa</taxon>
        <taxon>Arthropoda</taxon>
        <taxon>Hexapoda</taxon>
        <taxon>Insecta</taxon>
        <taxon>Pterygota</taxon>
        <taxon>Neoptera</taxon>
        <taxon>Endopterygota</taxon>
        <taxon>Diptera</taxon>
        <taxon>Brachycera</taxon>
        <taxon>Muscomorpha</taxon>
        <taxon>Ephydroidea</taxon>
        <taxon>Drosophilidae</taxon>
        <taxon>Drosophila</taxon>
        <taxon>Sophophora</taxon>
    </lineage>
</organism>
<keyword evidence="1" id="KW-0732">Signal</keyword>
<dbReference type="ExpressionAtlas" id="A0A6I8UZ35">
    <property type="expression patterns" value="baseline"/>
</dbReference>
<dbReference type="KEGG" id="dpo:6902285"/>
<accession>A0A6I8UZ35</accession>
<dbReference type="RefSeq" id="XP_002133812.2">
    <property type="nucleotide sequence ID" value="XM_002133776.3"/>
</dbReference>
<feature type="signal peptide" evidence="1">
    <location>
        <begin position="1"/>
        <end position="29"/>
    </location>
</feature>
<evidence type="ECO:0000256" key="1">
    <source>
        <dbReference type="SAM" id="SignalP"/>
    </source>
</evidence>
<feature type="chain" id="PRO_5026258016" evidence="1">
    <location>
        <begin position="30"/>
        <end position="202"/>
    </location>
</feature>
<dbReference type="AlphaFoldDB" id="A0A6I8UZ35"/>
<reference evidence="3" key="1">
    <citation type="submission" date="2025-08" db="UniProtKB">
        <authorList>
            <consortium name="RefSeq"/>
        </authorList>
    </citation>
    <scope>IDENTIFICATION</scope>
    <source>
        <strain evidence="3">MV-25-SWS-2005</strain>
        <tissue evidence="3">Whole body</tissue>
    </source>
</reference>
<dbReference type="InParanoid" id="A0A6I8UZ35"/>
<keyword evidence="2" id="KW-1185">Reference proteome</keyword>